<accession>A0A2R5G5X6</accession>
<dbReference type="PANTHER" id="PTHR40036">
    <property type="entry name" value="MACROCIN O-METHYLTRANSFERASE"/>
    <property type="match status" value="1"/>
</dbReference>
<dbReference type="InParanoid" id="A0A2R5G5X6"/>
<dbReference type="EMBL" id="BEYU01000001">
    <property type="protein sequence ID" value="GBG23853.1"/>
    <property type="molecule type" value="Genomic_DNA"/>
</dbReference>
<name>A0A2R5G5X6_9STRA</name>
<evidence type="ECO:0000313" key="3">
    <source>
        <dbReference type="Proteomes" id="UP000241890"/>
    </source>
</evidence>
<comment type="caution">
    <text evidence="2">The sequence shown here is derived from an EMBL/GenBank/DDBJ whole genome shotgun (WGS) entry which is preliminary data.</text>
</comment>
<evidence type="ECO:0000313" key="2">
    <source>
        <dbReference type="EMBL" id="GBG23853.1"/>
    </source>
</evidence>
<dbReference type="SUPFAM" id="SSF53335">
    <property type="entry name" value="S-adenosyl-L-methionine-dependent methyltransferases"/>
    <property type="match status" value="1"/>
</dbReference>
<protein>
    <recommendedName>
        <fullName evidence="4">Macrocin O-methyltransferase</fullName>
    </recommendedName>
</protein>
<feature type="compositionally biased region" description="Low complexity" evidence="1">
    <location>
        <begin position="30"/>
        <end position="53"/>
    </location>
</feature>
<dbReference type="Pfam" id="PF13578">
    <property type="entry name" value="Methyltransf_24"/>
    <property type="match status" value="1"/>
</dbReference>
<dbReference type="PANTHER" id="PTHR40036:SF1">
    <property type="entry name" value="MACROCIN O-METHYLTRANSFERASE"/>
    <property type="match status" value="1"/>
</dbReference>
<dbReference type="InterPro" id="IPR029063">
    <property type="entry name" value="SAM-dependent_MTases_sf"/>
</dbReference>
<evidence type="ECO:0000256" key="1">
    <source>
        <dbReference type="SAM" id="MobiDB-lite"/>
    </source>
</evidence>
<feature type="compositionally biased region" description="Acidic residues" evidence="1">
    <location>
        <begin position="55"/>
        <end position="74"/>
    </location>
</feature>
<feature type="compositionally biased region" description="Basic and acidic residues" evidence="1">
    <location>
        <begin position="14"/>
        <end position="29"/>
    </location>
</feature>
<dbReference type="Proteomes" id="UP000241890">
    <property type="component" value="Unassembled WGS sequence"/>
</dbReference>
<reference evidence="2 3" key="1">
    <citation type="submission" date="2017-12" db="EMBL/GenBank/DDBJ databases">
        <title>Sequencing, de novo assembly and annotation of complete genome of a new Thraustochytrid species, strain FCC1311.</title>
        <authorList>
            <person name="Sedici K."/>
            <person name="Godart F."/>
            <person name="Aiese Cigliano R."/>
            <person name="Sanseverino W."/>
            <person name="Barakat M."/>
            <person name="Ortet P."/>
            <person name="Marechal E."/>
            <person name="Cagnac O."/>
            <person name="Amato A."/>
        </authorList>
    </citation>
    <scope>NUCLEOTIDE SEQUENCE [LARGE SCALE GENOMIC DNA]</scope>
</reference>
<evidence type="ECO:0008006" key="4">
    <source>
        <dbReference type="Google" id="ProtNLM"/>
    </source>
</evidence>
<proteinExistence type="predicted"/>
<dbReference type="Gene3D" id="3.40.50.150">
    <property type="entry name" value="Vaccinia Virus protein VP39"/>
    <property type="match status" value="1"/>
</dbReference>
<organism evidence="2 3">
    <name type="scientific">Hondaea fermentalgiana</name>
    <dbReference type="NCBI Taxonomy" id="2315210"/>
    <lineage>
        <taxon>Eukaryota</taxon>
        <taxon>Sar</taxon>
        <taxon>Stramenopiles</taxon>
        <taxon>Bigyra</taxon>
        <taxon>Labyrinthulomycetes</taxon>
        <taxon>Thraustochytrida</taxon>
        <taxon>Thraustochytriidae</taxon>
        <taxon>Hondaea</taxon>
    </lineage>
</organism>
<dbReference type="OrthoDB" id="10265168at2759"/>
<feature type="region of interest" description="Disordered" evidence="1">
    <location>
        <begin position="1"/>
        <end position="79"/>
    </location>
</feature>
<dbReference type="InterPro" id="IPR008884">
    <property type="entry name" value="TylF_MeTrfase"/>
</dbReference>
<keyword evidence="3" id="KW-1185">Reference proteome</keyword>
<sequence length="298" mass="32680">MKREGESEVEGEGETTKRARGGEADDEAKGAAIDSHSGDGAAAAAVAAGTTSANNDEDEKEEGELSEDEGEIDDAPGGFKARADKAWRLDLKRPSRDRIAKIPLEWACSRGKPLEGLWLEFGVFSGKTINLMARHAPPGRTVYGFDTFEGLPESWRDKFDKGTFDCKGKFPKVADNVTLVKGLFQDSLEPFLAKHDGAEDQKVAVAHLDADLYSATIYTLRQLAPRIVPGTLLVFDELINYPGFEEHEWKALLEAAEEFGWTFEWVAQSAALEDPITVEIPEAQQVALRITGTNKFFS</sequence>
<dbReference type="AlphaFoldDB" id="A0A2R5G5X6"/>
<gene>
    <name evidence="2" type="ORF">FCC1311_000732</name>
</gene>